<dbReference type="RefSeq" id="WP_197940268.1">
    <property type="nucleotide sequence ID" value="NZ_JAECSB010000003.1"/>
</dbReference>
<evidence type="ECO:0000256" key="4">
    <source>
        <dbReference type="ARBA" id="ARBA00023159"/>
    </source>
</evidence>
<keyword evidence="5" id="KW-0804">Transcription</keyword>
<dbReference type="Pfam" id="PF00126">
    <property type="entry name" value="HTH_1"/>
    <property type="match status" value="1"/>
</dbReference>
<sequence length="294" mass="31912">MAEILIDPHRLRQFLAVARYLNITRAAEELQLTQQAVSSTLKTLERDLGVSLIRRAGRRIELTVAGTALSDGAMPILDASEALVRTVRAASAGEHENFVVAHTPAISSDEVFDLTESVRRAYPNISITARQYFPDEIVPALRSGAATIGLRRGATVPKDVAAATVSYTPLSIAVSSGHRLAHRQSVAMSDIAGESLILWGPPGESFYADFLMSVCRRAGFEPSVTVNHIQGTAPTTAVIGTPHFAFVTAEPGHYHRKQTTVIAIEDPPMAPAQALWLQHTESRLLRHLLDEAIR</sequence>
<dbReference type="InterPro" id="IPR036390">
    <property type="entry name" value="WH_DNA-bd_sf"/>
</dbReference>
<dbReference type="InterPro" id="IPR005119">
    <property type="entry name" value="LysR_subst-bd"/>
</dbReference>
<dbReference type="PANTHER" id="PTHR30346:SF28">
    <property type="entry name" value="HTH-TYPE TRANSCRIPTIONAL REGULATOR CYNR"/>
    <property type="match status" value="1"/>
</dbReference>
<dbReference type="InterPro" id="IPR036388">
    <property type="entry name" value="WH-like_DNA-bd_sf"/>
</dbReference>
<reference evidence="7 8" key="1">
    <citation type="submission" date="2020-12" db="EMBL/GenBank/DDBJ databases">
        <title>Draft genome sequence of furan degrading bacterial strain FUR100.</title>
        <authorList>
            <person name="Woiski C."/>
        </authorList>
    </citation>
    <scope>NUCLEOTIDE SEQUENCE [LARGE SCALE GENOMIC DNA]</scope>
    <source>
        <strain evidence="7 8">FUR100</strain>
    </source>
</reference>
<evidence type="ECO:0000256" key="5">
    <source>
        <dbReference type="ARBA" id="ARBA00023163"/>
    </source>
</evidence>
<dbReference type="GO" id="GO:0003677">
    <property type="term" value="F:DNA binding"/>
    <property type="evidence" value="ECO:0007669"/>
    <property type="project" value="UniProtKB-KW"/>
</dbReference>
<dbReference type="GO" id="GO:0032993">
    <property type="term" value="C:protein-DNA complex"/>
    <property type="evidence" value="ECO:0007669"/>
    <property type="project" value="TreeGrafter"/>
</dbReference>
<dbReference type="Gene3D" id="3.40.190.10">
    <property type="entry name" value="Periplasmic binding protein-like II"/>
    <property type="match status" value="2"/>
</dbReference>
<dbReference type="Pfam" id="PF03466">
    <property type="entry name" value="LysR_substrate"/>
    <property type="match status" value="1"/>
</dbReference>
<dbReference type="Proteomes" id="UP000627573">
    <property type="component" value="Unassembled WGS sequence"/>
</dbReference>
<accession>A0A8I0ZK46</accession>
<dbReference type="PANTHER" id="PTHR30346">
    <property type="entry name" value="TRANSCRIPTIONAL DUAL REGULATOR HCAR-RELATED"/>
    <property type="match status" value="1"/>
</dbReference>
<comment type="caution">
    <text evidence="7">The sequence shown here is derived from an EMBL/GenBank/DDBJ whole genome shotgun (WGS) entry which is preliminary data.</text>
</comment>
<keyword evidence="8" id="KW-1185">Reference proteome</keyword>
<dbReference type="PRINTS" id="PR00039">
    <property type="entry name" value="HTHLYSR"/>
</dbReference>
<dbReference type="SUPFAM" id="SSF53850">
    <property type="entry name" value="Periplasmic binding protein-like II"/>
    <property type="match status" value="1"/>
</dbReference>
<evidence type="ECO:0000259" key="6">
    <source>
        <dbReference type="PROSITE" id="PS50931"/>
    </source>
</evidence>
<organism evidence="7 8">
    <name type="scientific">Rhodococcus erythropolis</name>
    <name type="common">Arthrobacter picolinophilus</name>
    <dbReference type="NCBI Taxonomy" id="1833"/>
    <lineage>
        <taxon>Bacteria</taxon>
        <taxon>Bacillati</taxon>
        <taxon>Actinomycetota</taxon>
        <taxon>Actinomycetes</taxon>
        <taxon>Mycobacteriales</taxon>
        <taxon>Nocardiaceae</taxon>
        <taxon>Rhodococcus</taxon>
        <taxon>Rhodococcus erythropolis group</taxon>
    </lineage>
</organism>
<dbReference type="AlphaFoldDB" id="A0A8I0ZK46"/>
<evidence type="ECO:0000256" key="1">
    <source>
        <dbReference type="ARBA" id="ARBA00009437"/>
    </source>
</evidence>
<dbReference type="InterPro" id="IPR000847">
    <property type="entry name" value="LysR_HTH_N"/>
</dbReference>
<evidence type="ECO:0000256" key="2">
    <source>
        <dbReference type="ARBA" id="ARBA00023015"/>
    </source>
</evidence>
<comment type="similarity">
    <text evidence="1">Belongs to the LysR transcriptional regulatory family.</text>
</comment>
<keyword evidence="2" id="KW-0805">Transcription regulation</keyword>
<evidence type="ECO:0000256" key="3">
    <source>
        <dbReference type="ARBA" id="ARBA00023125"/>
    </source>
</evidence>
<proteinExistence type="inferred from homology"/>
<dbReference type="CDD" id="cd08414">
    <property type="entry name" value="PBP2_LTTR_aromatics_like"/>
    <property type="match status" value="1"/>
</dbReference>
<feature type="domain" description="HTH lysR-type" evidence="6">
    <location>
        <begin position="6"/>
        <end position="63"/>
    </location>
</feature>
<protein>
    <submittedName>
        <fullName evidence="7">LysR family transcriptional regulator</fullName>
    </submittedName>
</protein>
<dbReference type="GO" id="GO:0003700">
    <property type="term" value="F:DNA-binding transcription factor activity"/>
    <property type="evidence" value="ECO:0007669"/>
    <property type="project" value="InterPro"/>
</dbReference>
<keyword evidence="3" id="KW-0238">DNA-binding</keyword>
<name>A0A8I0ZK46_RHOER</name>
<dbReference type="Gene3D" id="1.10.10.10">
    <property type="entry name" value="Winged helix-like DNA-binding domain superfamily/Winged helix DNA-binding domain"/>
    <property type="match status" value="1"/>
</dbReference>
<dbReference type="SUPFAM" id="SSF46785">
    <property type="entry name" value="Winged helix' DNA-binding domain"/>
    <property type="match status" value="1"/>
</dbReference>
<evidence type="ECO:0000313" key="7">
    <source>
        <dbReference type="EMBL" id="MBH5141019.1"/>
    </source>
</evidence>
<dbReference type="EMBL" id="JAECSB010000003">
    <property type="protein sequence ID" value="MBH5141019.1"/>
    <property type="molecule type" value="Genomic_DNA"/>
</dbReference>
<dbReference type="PROSITE" id="PS50931">
    <property type="entry name" value="HTH_LYSR"/>
    <property type="match status" value="1"/>
</dbReference>
<keyword evidence="4" id="KW-0010">Activator</keyword>
<evidence type="ECO:0000313" key="8">
    <source>
        <dbReference type="Proteomes" id="UP000627573"/>
    </source>
</evidence>
<gene>
    <name evidence="7" type="ORF">I3517_00080</name>
</gene>